<dbReference type="AlphaFoldDB" id="Q7R7I3"/>
<name>Q7R7I3_PLAYO</name>
<organism evidence="1 2">
    <name type="scientific">Plasmodium yoelii yoelii</name>
    <dbReference type="NCBI Taxonomy" id="73239"/>
    <lineage>
        <taxon>Eukaryota</taxon>
        <taxon>Sar</taxon>
        <taxon>Alveolata</taxon>
        <taxon>Apicomplexa</taxon>
        <taxon>Aconoidasida</taxon>
        <taxon>Haemosporida</taxon>
        <taxon>Plasmodiidae</taxon>
        <taxon>Plasmodium</taxon>
        <taxon>Plasmodium (Vinckeia)</taxon>
    </lineage>
</organism>
<proteinExistence type="predicted"/>
<keyword evidence="2" id="KW-1185">Reference proteome</keyword>
<evidence type="ECO:0000313" key="2">
    <source>
        <dbReference type="Proteomes" id="UP000008553"/>
    </source>
</evidence>
<reference evidence="1 2" key="1">
    <citation type="journal article" date="2002" name="Nature">
        <title>Genome sequence and comparative analysis of the model rodent malaria parasite Plasmodium yoelii yoelii.</title>
        <authorList>
            <person name="Carlton J.M."/>
            <person name="Angiuoli S.V."/>
            <person name="Suh B.B."/>
            <person name="Kooij T.W."/>
            <person name="Pertea M."/>
            <person name="Silva J.C."/>
            <person name="Ermolaeva M.D."/>
            <person name="Allen J.E."/>
            <person name="Selengut J.D."/>
            <person name="Koo H.L."/>
            <person name="Peterson J.D."/>
            <person name="Pop M."/>
            <person name="Kosack D.S."/>
            <person name="Shumway M.F."/>
            <person name="Bidwell S.L."/>
            <person name="Shallom S.J."/>
            <person name="van Aken S.E."/>
            <person name="Riedmuller S.B."/>
            <person name="Feldblyum T.V."/>
            <person name="Cho J.K."/>
            <person name="Quackenbush J."/>
            <person name="Sedegah M."/>
            <person name="Shoaibi A."/>
            <person name="Cummings L.M."/>
            <person name="Florens L."/>
            <person name="Yates J.R."/>
            <person name="Raine J.D."/>
            <person name="Sinden R.E."/>
            <person name="Harris M.A."/>
            <person name="Cunningham D.A."/>
            <person name="Preiser P.R."/>
            <person name="Bergman L.W."/>
            <person name="Vaidya A.B."/>
            <person name="van Lin L.H."/>
            <person name="Janse C.J."/>
            <person name="Waters A.P."/>
            <person name="Smith H.O."/>
            <person name="White O.R."/>
            <person name="Salzberg S.L."/>
            <person name="Venter J.C."/>
            <person name="Fraser C.M."/>
            <person name="Hoffman S.L."/>
            <person name="Gardner M.J."/>
            <person name="Carucci D.J."/>
        </authorList>
    </citation>
    <scope>NUCLEOTIDE SEQUENCE [LARGE SCALE GENOMIC DNA]</scope>
    <source>
        <strain evidence="1 2">17XNL</strain>
    </source>
</reference>
<dbReference type="Proteomes" id="UP000008553">
    <property type="component" value="Unassembled WGS sequence"/>
</dbReference>
<dbReference type="InParanoid" id="Q7R7I3"/>
<dbReference type="PaxDb" id="73239-Q7R7I3"/>
<comment type="caution">
    <text evidence="1">The sequence shown here is derived from an EMBL/GenBank/DDBJ whole genome shotgun (WGS) entry which is preliminary data.</text>
</comment>
<protein>
    <submittedName>
        <fullName evidence="1">Uncharacterized protein</fullName>
    </submittedName>
</protein>
<dbReference type="EMBL" id="AABL01002821">
    <property type="protein sequence ID" value="EAA20098.1"/>
    <property type="molecule type" value="Genomic_DNA"/>
</dbReference>
<gene>
    <name evidence="1" type="ORF">PY07603</name>
</gene>
<accession>Q7R7I3</accession>
<sequence>MKTEVWTLCPSLDLGTKHPWKELQRQSLELR</sequence>
<evidence type="ECO:0000313" key="1">
    <source>
        <dbReference type="EMBL" id="EAA20098.1"/>
    </source>
</evidence>